<dbReference type="EMBL" id="WIWS01000048">
    <property type="protein sequence ID" value="KAF3216736.1"/>
    <property type="molecule type" value="Genomic_DNA"/>
</dbReference>
<organism evidence="1 3">
    <name type="scientific">Orbilia oligospora</name>
    <name type="common">Nematode-trapping fungus</name>
    <name type="synonym">Arthrobotrys oligospora</name>
    <dbReference type="NCBI Taxonomy" id="2813651"/>
    <lineage>
        <taxon>Eukaryota</taxon>
        <taxon>Fungi</taxon>
        <taxon>Dikarya</taxon>
        <taxon>Ascomycota</taxon>
        <taxon>Pezizomycotina</taxon>
        <taxon>Orbiliomycetes</taxon>
        <taxon>Orbiliales</taxon>
        <taxon>Orbiliaceae</taxon>
        <taxon>Orbilia</taxon>
    </lineage>
</organism>
<evidence type="ECO:0000313" key="1">
    <source>
        <dbReference type="EMBL" id="KAF3216736.1"/>
    </source>
</evidence>
<reference evidence="3 4" key="1">
    <citation type="submission" date="2019-06" db="EMBL/GenBank/DDBJ databases">
        <authorList>
            <person name="Palmer J.M."/>
        </authorList>
    </citation>
    <scope>NUCLEOTIDE SEQUENCE [LARGE SCALE GENOMIC DNA]</scope>
    <source>
        <strain evidence="1 3">TWF106</strain>
        <strain evidence="2 4">TWF191</strain>
    </source>
</reference>
<dbReference type="EMBL" id="WIPF01000025">
    <property type="protein sequence ID" value="KAF3225986.1"/>
    <property type="molecule type" value="Genomic_DNA"/>
</dbReference>
<dbReference type="Proteomes" id="UP000483672">
    <property type="component" value="Unassembled WGS sequence"/>
</dbReference>
<evidence type="ECO:0000313" key="3">
    <source>
        <dbReference type="Proteomes" id="UP000472727"/>
    </source>
</evidence>
<name>A0A6G1MJC3_ORBOL</name>
<sequence length="292" mass="34029">MAPQLLTLPNEIINETIRHLTPEFTTDTKFASHKDWRSSPHQNDLCNLMLTCKHLSAIVRPHLYSTVVLDYHTNMTHLLRTLIENPDFRGLIRTLSIQCPLTFCDSIVDPYSPRETFLDDNPELKRKLNMKWDTDEMDEFGGKVFRAVGLDAHQFKEFTEDEIESLNDNTYWLAIPTYSKRVGYENTIMQGMALALIALSVRVERLCLWRFYDSGNTYDFEYGVRTLVGSEMLRDKILTRLKRLEILGYCGPGIEDHFNQLLELPAVKELAENGEYQYSEKDDMEFWAVKLQ</sequence>
<protein>
    <recommendedName>
        <fullName evidence="5">F-box domain-containing protein</fullName>
    </recommendedName>
</protein>
<dbReference type="Proteomes" id="UP000472727">
    <property type="component" value="Unassembled WGS sequence"/>
</dbReference>
<proteinExistence type="predicted"/>
<evidence type="ECO:0000313" key="2">
    <source>
        <dbReference type="EMBL" id="KAF3225986.1"/>
    </source>
</evidence>
<comment type="caution">
    <text evidence="1">The sequence shown here is derived from an EMBL/GenBank/DDBJ whole genome shotgun (WGS) entry which is preliminary data.</text>
</comment>
<dbReference type="AlphaFoldDB" id="A0A6G1MJC3"/>
<evidence type="ECO:0008006" key="5">
    <source>
        <dbReference type="Google" id="ProtNLM"/>
    </source>
</evidence>
<evidence type="ECO:0000313" key="4">
    <source>
        <dbReference type="Proteomes" id="UP000483672"/>
    </source>
</evidence>
<gene>
    <name evidence="1" type="ORF">TWF106_008137</name>
    <name evidence="2" type="ORF">TWF191_005012</name>
</gene>
<accession>A0A6G1MJC3</accession>